<dbReference type="PANTHER" id="PTHR31375">
    <property type="match status" value="1"/>
</dbReference>
<evidence type="ECO:0000256" key="5">
    <source>
        <dbReference type="ARBA" id="ARBA00022801"/>
    </source>
</evidence>
<dbReference type="InterPro" id="IPR012334">
    <property type="entry name" value="Pectin_lyas_fold"/>
</dbReference>
<dbReference type="EMBL" id="JAAARO010000009">
    <property type="protein sequence ID" value="KAF5741984.1"/>
    <property type="molecule type" value="Genomic_DNA"/>
</dbReference>
<keyword evidence="5 9" id="KW-0378">Hydrolase</keyword>
<comment type="similarity">
    <text evidence="2 9">Belongs to the glycosyl hydrolase 28 family.</text>
</comment>
<keyword evidence="7" id="KW-0961">Cell wall biogenesis/degradation</keyword>
<feature type="signal peptide" evidence="10">
    <location>
        <begin position="1"/>
        <end position="21"/>
    </location>
</feature>
<feature type="chain" id="PRO_5029605776" evidence="10">
    <location>
        <begin position="22"/>
        <end position="405"/>
    </location>
</feature>
<comment type="caution">
    <text evidence="11">The sequence shown here is derived from an EMBL/GenBank/DDBJ whole genome shotgun (WGS) entry which is preliminary data.</text>
</comment>
<dbReference type="InterPro" id="IPR000743">
    <property type="entry name" value="Glyco_hydro_28"/>
</dbReference>
<dbReference type="InParanoid" id="A0A7J7D6P5"/>
<keyword evidence="4" id="KW-0964">Secreted</keyword>
<dbReference type="InterPro" id="IPR011050">
    <property type="entry name" value="Pectin_lyase_fold/virulence"/>
</dbReference>
<evidence type="ECO:0000256" key="3">
    <source>
        <dbReference type="ARBA" id="ARBA00022512"/>
    </source>
</evidence>
<evidence type="ECO:0000256" key="6">
    <source>
        <dbReference type="ARBA" id="ARBA00023295"/>
    </source>
</evidence>
<accession>A0A7J7D6P5</accession>
<name>A0A7J7D6P5_TRIWF</name>
<feature type="active site" evidence="8">
    <location>
        <position position="252"/>
    </location>
</feature>
<dbReference type="GO" id="GO:0071555">
    <property type="term" value="P:cell wall organization"/>
    <property type="evidence" value="ECO:0007669"/>
    <property type="project" value="UniProtKB-KW"/>
</dbReference>
<keyword evidence="12" id="KW-1185">Reference proteome</keyword>
<comment type="subcellular location">
    <subcellularLocation>
        <location evidence="1">Secreted</location>
        <location evidence="1">Cell wall</location>
    </subcellularLocation>
</comment>
<dbReference type="AlphaFoldDB" id="A0A7J7D6P5"/>
<protein>
    <submittedName>
        <fullName evidence="11">Polygalacturonase</fullName>
    </submittedName>
</protein>
<evidence type="ECO:0000256" key="2">
    <source>
        <dbReference type="ARBA" id="ARBA00008834"/>
    </source>
</evidence>
<reference evidence="11 12" key="1">
    <citation type="journal article" date="2020" name="Nat. Commun.">
        <title>Genome of Tripterygium wilfordii and identification of cytochrome P450 involved in triptolide biosynthesis.</title>
        <authorList>
            <person name="Tu L."/>
            <person name="Su P."/>
            <person name="Zhang Z."/>
            <person name="Gao L."/>
            <person name="Wang J."/>
            <person name="Hu T."/>
            <person name="Zhou J."/>
            <person name="Zhang Y."/>
            <person name="Zhao Y."/>
            <person name="Liu Y."/>
            <person name="Song Y."/>
            <person name="Tong Y."/>
            <person name="Lu Y."/>
            <person name="Yang J."/>
            <person name="Xu C."/>
            <person name="Jia M."/>
            <person name="Peters R.J."/>
            <person name="Huang L."/>
            <person name="Gao W."/>
        </authorList>
    </citation>
    <scope>NUCLEOTIDE SEQUENCE [LARGE SCALE GENOMIC DNA]</scope>
    <source>
        <strain evidence="12">cv. XIE 37</strain>
        <tissue evidence="11">Leaf</tissue>
    </source>
</reference>
<dbReference type="Proteomes" id="UP000593562">
    <property type="component" value="Unassembled WGS sequence"/>
</dbReference>
<evidence type="ECO:0000256" key="4">
    <source>
        <dbReference type="ARBA" id="ARBA00022525"/>
    </source>
</evidence>
<dbReference type="SMART" id="SM00710">
    <property type="entry name" value="PbH1"/>
    <property type="match status" value="6"/>
</dbReference>
<dbReference type="PROSITE" id="PS00502">
    <property type="entry name" value="POLYGALACTURONASE"/>
    <property type="match status" value="1"/>
</dbReference>
<dbReference type="SUPFAM" id="SSF51126">
    <property type="entry name" value="Pectin lyase-like"/>
    <property type="match status" value="1"/>
</dbReference>
<organism evidence="11 12">
    <name type="scientific">Tripterygium wilfordii</name>
    <name type="common">Thunder God vine</name>
    <dbReference type="NCBI Taxonomy" id="458696"/>
    <lineage>
        <taxon>Eukaryota</taxon>
        <taxon>Viridiplantae</taxon>
        <taxon>Streptophyta</taxon>
        <taxon>Embryophyta</taxon>
        <taxon>Tracheophyta</taxon>
        <taxon>Spermatophyta</taxon>
        <taxon>Magnoliopsida</taxon>
        <taxon>eudicotyledons</taxon>
        <taxon>Gunneridae</taxon>
        <taxon>Pentapetalae</taxon>
        <taxon>rosids</taxon>
        <taxon>fabids</taxon>
        <taxon>Celastrales</taxon>
        <taxon>Celastraceae</taxon>
        <taxon>Tripterygium</taxon>
    </lineage>
</organism>
<gene>
    <name evidence="11" type="ORF">HS088_TW09G00023</name>
</gene>
<dbReference type="Gene3D" id="2.160.20.10">
    <property type="entry name" value="Single-stranded right-handed beta-helix, Pectin lyase-like"/>
    <property type="match status" value="1"/>
</dbReference>
<dbReference type="GO" id="GO:0005975">
    <property type="term" value="P:carbohydrate metabolic process"/>
    <property type="evidence" value="ECO:0007669"/>
    <property type="project" value="InterPro"/>
</dbReference>
<evidence type="ECO:0000256" key="10">
    <source>
        <dbReference type="SAM" id="SignalP"/>
    </source>
</evidence>
<dbReference type="Pfam" id="PF00295">
    <property type="entry name" value="Glyco_hydro_28"/>
    <property type="match status" value="1"/>
</dbReference>
<evidence type="ECO:0000256" key="1">
    <source>
        <dbReference type="ARBA" id="ARBA00004191"/>
    </source>
</evidence>
<sequence>MDKFVFLRIFVLVSTTIFSFAKPNRSQFNVLDYGALPGTTEDSSQAFLRAWNDFCNTTTEDPVLTVPPGKTFLLNPVVFNGPCKPKHLTLRILGVIAAPSSPKTWSRFDPGRWLTFRGVTGLSIAGCGGFDGRGEGWWDQSCRDHQGLKLIHTYIEPQALSFQLCNNITLSNVHFINSPQVHVLIYGSSGIDIDSILIDSPGNSPNTDGIHIQAAQNISITNSIIGSGDDCVSIGDYTSNIRISDVECGPGHGISIGSLGKDGNVVQVENIHVTNVSFTNTTNGARIKTWQAGRGYVRDISYKNCKFDSVNYPIIIDQNYCLKGDACKEMKTGVHISNVTFDNFSGTSTTDVAISLNCSWAVGCTGIILQSIKLTSAMTGKRVTSSCTNAHGNAIGMVEPPSCLS</sequence>
<proteinExistence type="inferred from homology"/>
<keyword evidence="10" id="KW-0732">Signal</keyword>
<evidence type="ECO:0000256" key="9">
    <source>
        <dbReference type="RuleBase" id="RU361169"/>
    </source>
</evidence>
<evidence type="ECO:0000256" key="7">
    <source>
        <dbReference type="ARBA" id="ARBA00023316"/>
    </source>
</evidence>
<dbReference type="FunCoup" id="A0A7J7D6P5">
    <property type="interactions" value="17"/>
</dbReference>
<keyword evidence="6 9" id="KW-0326">Glycosidase</keyword>
<evidence type="ECO:0000256" key="8">
    <source>
        <dbReference type="PROSITE-ProRule" id="PRU10052"/>
    </source>
</evidence>
<evidence type="ECO:0000313" key="12">
    <source>
        <dbReference type="Proteomes" id="UP000593562"/>
    </source>
</evidence>
<dbReference type="InterPro" id="IPR006626">
    <property type="entry name" value="PbH1"/>
</dbReference>
<evidence type="ECO:0000313" key="11">
    <source>
        <dbReference type="EMBL" id="KAF5741984.1"/>
    </source>
</evidence>
<dbReference type="GO" id="GO:0004650">
    <property type="term" value="F:polygalacturonase activity"/>
    <property type="evidence" value="ECO:0007669"/>
    <property type="project" value="InterPro"/>
</dbReference>
<keyword evidence="3" id="KW-0134">Cell wall</keyword>